<evidence type="ECO:0000313" key="2">
    <source>
        <dbReference type="EMBL" id="GGP29854.1"/>
    </source>
</evidence>
<keyword evidence="3" id="KW-1185">Reference proteome</keyword>
<reference evidence="1" key="4">
    <citation type="submission" date="2023-08" db="EMBL/GenBank/DDBJ databases">
        <authorList>
            <person name="Sun Q."/>
            <person name="Zhou Y."/>
        </authorList>
    </citation>
    <scope>NUCLEOTIDE SEQUENCE</scope>
    <source>
        <strain evidence="2">CGMCC 1.8884</strain>
        <strain evidence="1">CGMCC 1.8885</strain>
    </source>
</reference>
<name>A0AAV4K1Y1_9DEIO</name>
<comment type="caution">
    <text evidence="1">The sequence shown here is derived from an EMBL/GenBank/DDBJ whole genome shotgun (WGS) entry which is preliminary data.</text>
</comment>
<proteinExistence type="predicted"/>
<reference evidence="2" key="1">
    <citation type="journal article" date="2014" name="Int. J. Syst. Evol. Microbiol.">
        <title>Complete genome of a new Firmicutes species belonging to the dominant human colonic microbiota ('Ruminococcus bicirculans') reveals two chromosomes and a selective capacity to utilize plant glucans.</title>
        <authorList>
            <consortium name="NISC Comparative Sequencing Program"/>
            <person name="Wegmann U."/>
            <person name="Louis P."/>
            <person name="Goesmann A."/>
            <person name="Henrissat B."/>
            <person name="Duncan S.H."/>
            <person name="Flint H.J."/>
        </authorList>
    </citation>
    <scope>NUCLEOTIDE SEQUENCE</scope>
    <source>
        <strain evidence="2">CGMCC 1.8884</strain>
    </source>
</reference>
<dbReference type="GeneID" id="59164298"/>
<dbReference type="Proteomes" id="UP000652720">
    <property type="component" value="Unassembled WGS sequence"/>
</dbReference>
<protein>
    <submittedName>
        <fullName evidence="1">Uncharacterized protein</fullName>
    </submittedName>
</protein>
<dbReference type="AlphaFoldDB" id="A0AAV4K1Y1"/>
<dbReference type="RefSeq" id="WP_017869313.1">
    <property type="nucleotide sequence ID" value="NZ_BMLZ01000016.1"/>
</dbReference>
<gene>
    <name evidence="2" type="ORF">GCM10008021_15050</name>
    <name evidence="1" type="ORF">GCM10010914_05400</name>
</gene>
<evidence type="ECO:0000313" key="1">
    <source>
        <dbReference type="EMBL" id="GGI74269.1"/>
    </source>
</evidence>
<evidence type="ECO:0000313" key="3">
    <source>
        <dbReference type="Proteomes" id="UP000630135"/>
    </source>
</evidence>
<dbReference type="EMBL" id="BMMA01000003">
    <property type="protein sequence ID" value="GGI74269.1"/>
    <property type="molecule type" value="Genomic_DNA"/>
</dbReference>
<evidence type="ECO:0000313" key="4">
    <source>
        <dbReference type="Proteomes" id="UP000652720"/>
    </source>
</evidence>
<dbReference type="EMBL" id="BMLZ01000016">
    <property type="protein sequence ID" value="GGP29854.1"/>
    <property type="molecule type" value="Genomic_DNA"/>
</dbReference>
<reference evidence="3" key="3">
    <citation type="journal article" date="2019" name="Int. J. Syst. Evol. Microbiol.">
        <title>The Global Catalogue of Microorganisms (GCM) 10K type strain sequencing project: providing services to taxonomists for standard genome sequencing and annotation.</title>
        <authorList>
            <consortium name="The Broad Institute Genomics Platform"/>
            <consortium name="The Broad Institute Genome Sequencing Center for Infectious Disease"/>
            <person name="Wu L."/>
            <person name="Ma J."/>
        </authorList>
    </citation>
    <scope>NUCLEOTIDE SEQUENCE [LARGE SCALE GENOMIC DNA]</scope>
    <source>
        <strain evidence="3">CGMCC 1.8884</strain>
    </source>
</reference>
<dbReference type="Proteomes" id="UP000630135">
    <property type="component" value="Unassembled WGS sequence"/>
</dbReference>
<sequence>MTSRLHRYLLGALALPPGPATSTAFTTTTIESPALNTFHQQLTAPGWWATGNLYGHIADDTLRITHAAVGGYPVWRPLPITGDDHYQLGYLDALRSTDSRIDWVGHWVTRPDSQLPTIAEAGRWLQAGATQGLFTAVHILLAVGYVDERLEVEAYRIIDGRIDLLPVQLP</sequence>
<organism evidence="1 4">
    <name type="scientific">Deinococcus wulumuqiensis</name>
    <dbReference type="NCBI Taxonomy" id="980427"/>
    <lineage>
        <taxon>Bacteria</taxon>
        <taxon>Thermotogati</taxon>
        <taxon>Deinococcota</taxon>
        <taxon>Deinococci</taxon>
        <taxon>Deinococcales</taxon>
        <taxon>Deinococcaceae</taxon>
        <taxon>Deinococcus</taxon>
    </lineage>
</organism>
<accession>A0AAV4K1Y1</accession>
<reference evidence="1" key="2">
    <citation type="journal article" date="2014" name="Int. J. Syst. Evol. Microbiol.">
        <title>Complete genome sequence of Corynebacterium casei LMG S-19264T (=DSM 44701T), isolated from a smear-ripened cheese.</title>
        <authorList>
            <consortium name="US DOE Joint Genome Institute (JGI-PGF)"/>
            <person name="Walter F."/>
            <person name="Albersmeier A."/>
            <person name="Kalinowski J."/>
            <person name="Ruckert C."/>
        </authorList>
    </citation>
    <scope>NUCLEOTIDE SEQUENCE</scope>
    <source>
        <strain evidence="1">CGMCC 1.8885</strain>
    </source>
</reference>